<name>Q1IAV1_PSEE4</name>
<evidence type="ECO:0000313" key="1">
    <source>
        <dbReference type="EMBL" id="CAK15215.1"/>
    </source>
</evidence>
<dbReference type="HOGENOM" id="CLU_2993275_0_0_6"/>
<organism evidence="1 2">
    <name type="scientific">Pseudomonas entomophila (strain L48)</name>
    <dbReference type="NCBI Taxonomy" id="384676"/>
    <lineage>
        <taxon>Bacteria</taxon>
        <taxon>Pseudomonadati</taxon>
        <taxon>Pseudomonadota</taxon>
        <taxon>Gammaproteobacteria</taxon>
        <taxon>Pseudomonadales</taxon>
        <taxon>Pseudomonadaceae</taxon>
        <taxon>Pseudomonas</taxon>
    </lineage>
</organism>
<protein>
    <submittedName>
        <fullName evidence="1">Uncharacterized protein</fullName>
    </submittedName>
</protein>
<dbReference type="EMBL" id="CT573326">
    <property type="protein sequence ID" value="CAK15215.1"/>
    <property type="molecule type" value="Genomic_DNA"/>
</dbReference>
<sequence>MNALHDRPIKSYDDMIGPLYHASLIDDTNQLFIKYDWTLLYVLHSLLFRQISNTAVT</sequence>
<dbReference type="KEGG" id="pen:PSEEN2408"/>
<evidence type="ECO:0000313" key="2">
    <source>
        <dbReference type="Proteomes" id="UP000000658"/>
    </source>
</evidence>
<dbReference type="AlphaFoldDB" id="Q1IAV1"/>
<reference evidence="1 2" key="1">
    <citation type="journal article" date="2006" name="Nat. Biotechnol.">
        <title>Complete genome sequence of the entomopathogenic and metabolically versatile soil bacterium Pseudomonas entomophila.</title>
        <authorList>
            <person name="Vodovar N."/>
            <person name="Vallenet D."/>
            <person name="Cruveiller S."/>
            <person name="Rouy Z."/>
            <person name="Barbe V."/>
            <person name="Acosta C."/>
            <person name="Cattolico L."/>
            <person name="Jubin C."/>
            <person name="Lajus A."/>
            <person name="Segurens B."/>
            <person name="Vacherie B."/>
            <person name="Wincker P."/>
            <person name="Weissenbach J."/>
            <person name="Lemaitre B."/>
            <person name="Medigue C."/>
            <person name="Boccard F."/>
        </authorList>
    </citation>
    <scope>NUCLEOTIDE SEQUENCE [LARGE SCALE GENOMIC DNA]</scope>
    <source>
        <strain evidence="1 2">L48</strain>
    </source>
</reference>
<accession>Q1IAV1</accession>
<dbReference type="Proteomes" id="UP000000658">
    <property type="component" value="Chromosome"/>
</dbReference>
<proteinExistence type="predicted"/>
<gene>
    <name evidence="1" type="ordered locus">PSEEN2408</name>
</gene>